<proteinExistence type="predicted"/>
<protein>
    <submittedName>
        <fullName evidence="2">Vacuolar sorting receptor</fullName>
    </submittedName>
</protein>
<accession>A0A5A7Q719</accession>
<evidence type="ECO:0000256" key="1">
    <source>
        <dbReference type="SAM" id="MobiDB-lite"/>
    </source>
</evidence>
<gene>
    <name evidence="2" type="ORF">STAS_17757</name>
</gene>
<feature type="compositionally biased region" description="Polar residues" evidence="1">
    <location>
        <begin position="83"/>
        <end position="101"/>
    </location>
</feature>
<keyword evidence="2" id="KW-0675">Receptor</keyword>
<dbReference type="Proteomes" id="UP000325081">
    <property type="component" value="Unassembled WGS sequence"/>
</dbReference>
<evidence type="ECO:0000313" key="2">
    <source>
        <dbReference type="EMBL" id="GER41049.1"/>
    </source>
</evidence>
<reference evidence="3" key="1">
    <citation type="journal article" date="2019" name="Curr. Biol.">
        <title>Genome Sequence of Striga asiatica Provides Insight into the Evolution of Plant Parasitism.</title>
        <authorList>
            <person name="Yoshida S."/>
            <person name="Kim S."/>
            <person name="Wafula E.K."/>
            <person name="Tanskanen J."/>
            <person name="Kim Y.M."/>
            <person name="Honaas L."/>
            <person name="Yang Z."/>
            <person name="Spallek T."/>
            <person name="Conn C.E."/>
            <person name="Ichihashi Y."/>
            <person name="Cheong K."/>
            <person name="Cui S."/>
            <person name="Der J.P."/>
            <person name="Gundlach H."/>
            <person name="Jiao Y."/>
            <person name="Hori C."/>
            <person name="Ishida J.K."/>
            <person name="Kasahara H."/>
            <person name="Kiba T."/>
            <person name="Kim M.S."/>
            <person name="Koo N."/>
            <person name="Laohavisit A."/>
            <person name="Lee Y.H."/>
            <person name="Lumba S."/>
            <person name="McCourt P."/>
            <person name="Mortimer J.C."/>
            <person name="Mutuku J.M."/>
            <person name="Nomura T."/>
            <person name="Sasaki-Sekimoto Y."/>
            <person name="Seto Y."/>
            <person name="Wang Y."/>
            <person name="Wakatake T."/>
            <person name="Sakakibara H."/>
            <person name="Demura T."/>
            <person name="Yamaguchi S."/>
            <person name="Yoneyama K."/>
            <person name="Manabe R.I."/>
            <person name="Nelson D.C."/>
            <person name="Schulman A.H."/>
            <person name="Timko M.P."/>
            <person name="dePamphilis C.W."/>
            <person name="Choi D."/>
            <person name="Shirasu K."/>
        </authorList>
    </citation>
    <scope>NUCLEOTIDE SEQUENCE [LARGE SCALE GENOMIC DNA]</scope>
    <source>
        <strain evidence="3">cv. UVA1</strain>
    </source>
</reference>
<evidence type="ECO:0000313" key="3">
    <source>
        <dbReference type="Proteomes" id="UP000325081"/>
    </source>
</evidence>
<organism evidence="2 3">
    <name type="scientific">Striga asiatica</name>
    <name type="common">Asiatic witchweed</name>
    <name type="synonym">Buchnera asiatica</name>
    <dbReference type="NCBI Taxonomy" id="4170"/>
    <lineage>
        <taxon>Eukaryota</taxon>
        <taxon>Viridiplantae</taxon>
        <taxon>Streptophyta</taxon>
        <taxon>Embryophyta</taxon>
        <taxon>Tracheophyta</taxon>
        <taxon>Spermatophyta</taxon>
        <taxon>Magnoliopsida</taxon>
        <taxon>eudicotyledons</taxon>
        <taxon>Gunneridae</taxon>
        <taxon>Pentapetalae</taxon>
        <taxon>asterids</taxon>
        <taxon>lamiids</taxon>
        <taxon>Lamiales</taxon>
        <taxon>Orobanchaceae</taxon>
        <taxon>Buchnereae</taxon>
        <taxon>Striga</taxon>
    </lineage>
</organism>
<feature type="region of interest" description="Disordered" evidence="1">
    <location>
        <begin position="74"/>
        <end position="101"/>
    </location>
</feature>
<sequence length="219" mass="23085">MHPLPSSPPTPPASSPAILSLSELVDFLSQPDLKRPLSDFLVGRIPATQLEEGEIPVSAPSAVMAAVGAISAAGKDLPPPAQQPGSSSKNTVPSSATLDSSSDAPIANSAIVASDGALPAPLLFSSLPPMMCSAFPPTVQPSFPFTEMELSCCCRHRSETLLLPLAARHCCCPLKVRRSLVATRAEVPPLESKLRRSRCHRLCRSKVADQPHAGVQREE</sequence>
<keyword evidence="3" id="KW-1185">Reference proteome</keyword>
<name>A0A5A7Q719_STRAF</name>
<dbReference type="EMBL" id="BKCP01006071">
    <property type="protein sequence ID" value="GER41049.1"/>
    <property type="molecule type" value="Genomic_DNA"/>
</dbReference>
<dbReference type="AlphaFoldDB" id="A0A5A7Q719"/>
<comment type="caution">
    <text evidence="2">The sequence shown here is derived from an EMBL/GenBank/DDBJ whole genome shotgun (WGS) entry which is preliminary data.</text>
</comment>